<dbReference type="Proteomes" id="UP000077051">
    <property type="component" value="Unassembled WGS sequence"/>
</dbReference>
<comment type="caution">
    <text evidence="1">The sequence shown here is derived from an EMBL/GenBank/DDBJ whole genome shotgun (WGS) entry which is preliminary data.</text>
</comment>
<reference evidence="1 2" key="1">
    <citation type="submission" date="2015-06" db="EMBL/GenBank/DDBJ databases">
        <title>Expansion of signal transduction pathways in fungi by whole-genome duplication.</title>
        <authorList>
            <consortium name="DOE Joint Genome Institute"/>
            <person name="Corrochano L.M."/>
            <person name="Kuo A."/>
            <person name="Marcet-Houben M."/>
            <person name="Polaino S."/>
            <person name="Salamov A."/>
            <person name="Villalobos J.M."/>
            <person name="Alvarez M.I."/>
            <person name="Avalos J."/>
            <person name="Benito E.P."/>
            <person name="Benoit I."/>
            <person name="Burger G."/>
            <person name="Camino L.P."/>
            <person name="Canovas D."/>
            <person name="Cerda-Olmedo E."/>
            <person name="Cheng J.-F."/>
            <person name="Dominguez A."/>
            <person name="Elias M."/>
            <person name="Eslava A.P."/>
            <person name="Glaser F."/>
            <person name="Grimwood J."/>
            <person name="Gutierrez G."/>
            <person name="Heitman J."/>
            <person name="Henrissat B."/>
            <person name="Iturriaga E.A."/>
            <person name="Lang B.F."/>
            <person name="Lavin J.L."/>
            <person name="Lee S."/>
            <person name="Li W."/>
            <person name="Lindquist E."/>
            <person name="Lopez-Garcia S."/>
            <person name="Luque E.M."/>
            <person name="Marcos A.T."/>
            <person name="Martin J."/>
            <person name="Mccluskey K."/>
            <person name="Medina H.R."/>
            <person name="Miralles-Duran A."/>
            <person name="Miyazaki A."/>
            <person name="Munoz-Torres E."/>
            <person name="Oguiza J.A."/>
            <person name="Ohm R."/>
            <person name="Olmedo M."/>
            <person name="Orejas M."/>
            <person name="Ortiz-Castellanos L."/>
            <person name="Pisabarro A.G."/>
            <person name="Rodriguez-Romero J."/>
            <person name="Ruiz-Herrera J."/>
            <person name="Ruiz-Vazquez R."/>
            <person name="Sanz C."/>
            <person name="Schackwitz W."/>
            <person name="Schmutz J."/>
            <person name="Shahriari M."/>
            <person name="Shelest E."/>
            <person name="Silva-Franco F."/>
            <person name="Soanes D."/>
            <person name="Syed K."/>
            <person name="Tagua V.G."/>
            <person name="Talbot N.J."/>
            <person name="Thon M."/>
            <person name="De Vries R.P."/>
            <person name="Wiebenga A."/>
            <person name="Yadav J.S."/>
            <person name="Braun E.L."/>
            <person name="Baker S."/>
            <person name="Garre V."/>
            <person name="Horwitz B."/>
            <person name="Torres-Martinez S."/>
            <person name="Idnurm A."/>
            <person name="Herrera-Estrella A."/>
            <person name="Gabaldon T."/>
            <person name="Grigoriev I.V."/>
        </authorList>
    </citation>
    <scope>NUCLEOTIDE SEQUENCE [LARGE SCALE GENOMIC DNA]</scope>
    <source>
        <strain evidence="1 2">CBS 277.49</strain>
    </source>
</reference>
<evidence type="ECO:0000313" key="2">
    <source>
        <dbReference type="Proteomes" id="UP000077051"/>
    </source>
</evidence>
<dbReference type="EMBL" id="AMYB01000004">
    <property type="protein sequence ID" value="OAD03145.1"/>
    <property type="molecule type" value="Genomic_DNA"/>
</dbReference>
<dbReference type="VEuPathDB" id="FungiDB:MUCCIDRAFT_109999"/>
<keyword evidence="2" id="KW-1185">Reference proteome</keyword>
<gene>
    <name evidence="1" type="ORF">MUCCIDRAFT_109999</name>
</gene>
<organism evidence="1 2">
    <name type="scientific">Mucor lusitanicus CBS 277.49</name>
    <dbReference type="NCBI Taxonomy" id="747725"/>
    <lineage>
        <taxon>Eukaryota</taxon>
        <taxon>Fungi</taxon>
        <taxon>Fungi incertae sedis</taxon>
        <taxon>Mucoromycota</taxon>
        <taxon>Mucoromycotina</taxon>
        <taxon>Mucoromycetes</taxon>
        <taxon>Mucorales</taxon>
        <taxon>Mucorineae</taxon>
        <taxon>Mucoraceae</taxon>
        <taxon>Mucor</taxon>
    </lineage>
</organism>
<proteinExistence type="predicted"/>
<sequence>MDINLCLSIPLTNIYKDWQNSDTVSYLKNPTAQRSFVHDFFKPNPNGTTLEFQTRQECKSPTILSKLKRYHRNGQLTMQDFFKKLIQPSESTTVHQQEVTAHLRQYFRHNNEAVWLNKNRSIRQLLLKQLPLQLPTD</sequence>
<dbReference type="AlphaFoldDB" id="A0A168L5Z1"/>
<name>A0A168L5Z1_MUCCL</name>
<accession>A0A168L5Z1</accession>
<evidence type="ECO:0000313" key="1">
    <source>
        <dbReference type="EMBL" id="OAD03145.1"/>
    </source>
</evidence>
<protein>
    <submittedName>
        <fullName evidence="1">Uncharacterized protein</fullName>
    </submittedName>
</protein>